<dbReference type="AlphaFoldDB" id="A0AAU8P8C7"/>
<accession>A0AAU8P8C7</accession>
<evidence type="ECO:0000313" key="2">
    <source>
        <dbReference type="Proteomes" id="UP000002634"/>
    </source>
</evidence>
<organism evidence="1 2">
    <name type="scientific">Edwardsiella piscicida</name>
    <dbReference type="NCBI Taxonomy" id="1263550"/>
    <lineage>
        <taxon>Bacteria</taxon>
        <taxon>Pseudomonadati</taxon>
        <taxon>Pseudomonadota</taxon>
        <taxon>Gammaproteobacteria</taxon>
        <taxon>Enterobacterales</taxon>
        <taxon>Hafniaceae</taxon>
        <taxon>Edwardsiella</taxon>
    </lineage>
</organism>
<sequence length="38" mass="4505">MKVRFLIYHYQAVMAAASMTNRTIETAVSRRQIFIKKM</sequence>
<protein>
    <submittedName>
        <fullName evidence="1">Uncharacterized protein</fullName>
    </submittedName>
</protein>
<keyword evidence="2" id="KW-1185">Reference proteome</keyword>
<dbReference type="KEGG" id="etr:ETAE_1629"/>
<name>A0AAU8P8C7_EDWPI</name>
<reference evidence="1 2" key="1">
    <citation type="journal article" date="2009" name="PLoS ONE">
        <title>Genome sequence of the versatile fish pathogen Edwardsiella tarda provides insights into its adaptation to broad host ranges and intracellular niches.</title>
        <authorList>
            <person name="Wang Q."/>
            <person name="Yang M."/>
            <person name="Xiao J."/>
            <person name="Wu H."/>
            <person name="Wang X."/>
            <person name="Lv Y."/>
            <person name="Xu L."/>
            <person name="Zheng H."/>
            <person name="Wang S."/>
            <person name="Zhao G."/>
            <person name="Liu Q."/>
            <person name="Zhang Y."/>
        </authorList>
    </citation>
    <scope>NUCLEOTIDE SEQUENCE [LARGE SCALE GENOMIC DNA]</scope>
    <source>
        <strain evidence="2">EIB202 / CCTCC M208068</strain>
    </source>
</reference>
<dbReference type="EMBL" id="CP001135">
    <property type="protein sequence ID" value="ACY84470.1"/>
    <property type="molecule type" value="Genomic_DNA"/>
</dbReference>
<gene>
    <name evidence="1" type="ordered locus">ETAE_1629</name>
</gene>
<proteinExistence type="predicted"/>
<dbReference type="Proteomes" id="UP000002634">
    <property type="component" value="Chromosome"/>
</dbReference>
<evidence type="ECO:0000313" key="1">
    <source>
        <dbReference type="EMBL" id="ACY84470.1"/>
    </source>
</evidence>